<dbReference type="Proteomes" id="UP000181728">
    <property type="component" value="Unassembled WGS sequence"/>
</dbReference>
<keyword evidence="1" id="KW-0472">Membrane</keyword>
<keyword evidence="1" id="KW-1133">Transmembrane helix</keyword>
<gene>
    <name evidence="2" type="ORF">ATX59_04065</name>
    <name evidence="3" type="ORF">OENI_0815</name>
</gene>
<keyword evidence="1" id="KW-0812">Transmembrane</keyword>
<evidence type="ECO:0008006" key="6">
    <source>
        <dbReference type="Google" id="ProtNLM"/>
    </source>
</evidence>
<sequence length="94" mass="10866">MRVNLKNPVTKQLKRTKVGFSWTVFFFGFFPALFRGDWLWFLIIIIADSVTFGVASIVFAFIYNRLFINELLSKGYEGADQSSKDILISKNFTI</sequence>
<evidence type="ECO:0000256" key="1">
    <source>
        <dbReference type="SAM" id="Phobius"/>
    </source>
</evidence>
<dbReference type="AlphaFoldDB" id="A0A6N4A326"/>
<evidence type="ECO:0000313" key="2">
    <source>
        <dbReference type="EMBL" id="OIM21358.1"/>
    </source>
</evidence>
<feature type="transmembrane region" description="Helical" evidence="1">
    <location>
        <begin position="16"/>
        <end position="34"/>
    </location>
</feature>
<dbReference type="RefSeq" id="WP_032818767.1">
    <property type="nucleotide sequence ID" value="NZ_LR031358.1"/>
</dbReference>
<proteinExistence type="predicted"/>
<protein>
    <recommendedName>
        <fullName evidence="6">DUF2628 domain-containing protein</fullName>
    </recommendedName>
</protein>
<reference evidence="2 4" key="1">
    <citation type="journal article" date="2016" name="BMC Genomics">
        <title>Consensus pan-genome assembly of the specialised wine bacterium Oenococcus oeni.</title>
        <authorList>
            <person name="Sternes P.R."/>
            <person name="Borneman A.R."/>
        </authorList>
    </citation>
    <scope>NUCLEOTIDE SEQUENCE [LARGE SCALE GENOMIC DNA]</scope>
    <source>
        <strain evidence="2 4">AWRIB661</strain>
    </source>
</reference>
<organism evidence="2 4">
    <name type="scientific">Oenococcus oeni</name>
    <name type="common">Leuconostoc oenos</name>
    <dbReference type="NCBI Taxonomy" id="1247"/>
    <lineage>
        <taxon>Bacteria</taxon>
        <taxon>Bacillati</taxon>
        <taxon>Bacillota</taxon>
        <taxon>Bacilli</taxon>
        <taxon>Lactobacillales</taxon>
        <taxon>Lactobacillaceae</taxon>
        <taxon>Oenococcus</taxon>
    </lineage>
</organism>
<accession>A0A6N4A326</accession>
<evidence type="ECO:0000313" key="5">
    <source>
        <dbReference type="Proteomes" id="UP000294726"/>
    </source>
</evidence>
<dbReference type="EMBL" id="LR031358">
    <property type="protein sequence ID" value="VDB97922.1"/>
    <property type="molecule type" value="Genomic_DNA"/>
</dbReference>
<reference evidence="3 5" key="2">
    <citation type="submission" date="2018-08" db="EMBL/GenBank/DDBJ databases">
        <authorList>
            <person name="Lorentzen P. G. S. M."/>
        </authorList>
    </citation>
    <scope>NUCLEOTIDE SEQUENCE [LARGE SCALE GENOMIC DNA]</scope>
    <source>
        <strain evidence="3 5">CRBO_1381</strain>
    </source>
</reference>
<feature type="transmembrane region" description="Helical" evidence="1">
    <location>
        <begin position="40"/>
        <end position="63"/>
    </location>
</feature>
<evidence type="ECO:0000313" key="3">
    <source>
        <dbReference type="EMBL" id="VDB97922.1"/>
    </source>
</evidence>
<dbReference type="Proteomes" id="UP000294726">
    <property type="component" value="Chromosome"/>
</dbReference>
<dbReference type="EMBL" id="MLOK01000036">
    <property type="protein sequence ID" value="OIM21358.1"/>
    <property type="molecule type" value="Genomic_DNA"/>
</dbReference>
<evidence type="ECO:0000313" key="4">
    <source>
        <dbReference type="Proteomes" id="UP000181728"/>
    </source>
</evidence>
<name>A0A6N4A326_OENOE</name>